<protein>
    <submittedName>
        <fullName evidence="1">Uncharacterized protein</fullName>
    </submittedName>
</protein>
<organism evidence="1">
    <name type="scientific">viral metagenome</name>
    <dbReference type="NCBI Taxonomy" id="1070528"/>
    <lineage>
        <taxon>unclassified sequences</taxon>
        <taxon>metagenomes</taxon>
        <taxon>organismal metagenomes</taxon>
    </lineage>
</organism>
<proteinExistence type="predicted"/>
<name>A0A6C0LHS4_9ZZZZ</name>
<evidence type="ECO:0000313" key="1">
    <source>
        <dbReference type="EMBL" id="QHU30499.1"/>
    </source>
</evidence>
<dbReference type="EMBL" id="MN740509">
    <property type="protein sequence ID" value="QHU30499.1"/>
    <property type="molecule type" value="Genomic_DNA"/>
</dbReference>
<reference evidence="1" key="1">
    <citation type="journal article" date="2020" name="Nature">
        <title>Giant virus diversity and host interactions through global metagenomics.</title>
        <authorList>
            <person name="Schulz F."/>
            <person name="Roux S."/>
            <person name="Paez-Espino D."/>
            <person name="Jungbluth S."/>
            <person name="Walsh D.A."/>
            <person name="Denef V.J."/>
            <person name="McMahon K.D."/>
            <person name="Konstantinidis K.T."/>
            <person name="Eloe-Fadrosh E.A."/>
            <person name="Kyrpides N.C."/>
            <person name="Woyke T."/>
        </authorList>
    </citation>
    <scope>NUCLEOTIDE SEQUENCE</scope>
    <source>
        <strain evidence="1">GVMAG-M-3300027833-19</strain>
    </source>
</reference>
<sequence length="112" mass="13150">MNHTELRYIASKCYTRLSVGSEEDGIHTSYEIWYKEKGKDSERIIEFVCSTLCYIKNLSDSIEGFSNIYSYINLNKLTTIFNNISSKENDMLSEFKKFIINPDNNKYILYTV</sequence>
<dbReference type="AlphaFoldDB" id="A0A6C0LHS4"/>
<accession>A0A6C0LHS4</accession>